<protein>
    <submittedName>
        <fullName evidence="3">Formylglycine-generating enzyme family protein</fullName>
    </submittedName>
</protein>
<dbReference type="InterPro" id="IPR051043">
    <property type="entry name" value="Sulfatase_Mod_Factor_Kinase"/>
</dbReference>
<dbReference type="PANTHER" id="PTHR23150">
    <property type="entry name" value="SULFATASE MODIFYING FACTOR 1, 2"/>
    <property type="match status" value="1"/>
</dbReference>
<evidence type="ECO:0000256" key="1">
    <source>
        <dbReference type="SAM" id="Phobius"/>
    </source>
</evidence>
<dbReference type="AlphaFoldDB" id="A0A520S2M0"/>
<proteinExistence type="predicted"/>
<dbReference type="SUPFAM" id="SSF56436">
    <property type="entry name" value="C-type lectin-like"/>
    <property type="match status" value="1"/>
</dbReference>
<keyword evidence="1" id="KW-0812">Transmembrane</keyword>
<feature type="transmembrane region" description="Helical" evidence="1">
    <location>
        <begin position="6"/>
        <end position="26"/>
    </location>
</feature>
<dbReference type="GO" id="GO:0120147">
    <property type="term" value="F:formylglycine-generating oxidase activity"/>
    <property type="evidence" value="ECO:0007669"/>
    <property type="project" value="TreeGrafter"/>
</dbReference>
<dbReference type="Pfam" id="PF03781">
    <property type="entry name" value="FGE-sulfatase"/>
    <property type="match status" value="1"/>
</dbReference>
<gene>
    <name evidence="3" type="ORF">EVA69_02645</name>
</gene>
<dbReference type="EMBL" id="SHAH01000026">
    <property type="protein sequence ID" value="RZO76699.1"/>
    <property type="molecule type" value="Genomic_DNA"/>
</dbReference>
<sequence>MLSNTQSLVGFAFVLAIIIVDGLILVEERGDSETMVWVDGGTFTMGSDRGLQDEAPARPVEISGFWIDKYEVTNSQFKQFVDATAYATGAERFGDSMVFQSPIARSLSELVPLSWWQLVEEADWRHPEGPEDTIVARMNHPVVQVNYEDALSYCNWQGKTLPTEAQFEFAARGGREGQVYSWGDQPIHREQAVTNHWQGTFPIKNENTDGHAGSAPVGSFPANDFGLYDITGNVWEWVSDWYHPNAYAILKDRNPIGVTRLESFDPSEPNLPKRGIRGGSFLCSENYCQGFRVSARMPADPASATNHTGFRCVIPNRSNRLDAIWLN</sequence>
<comment type="caution">
    <text evidence="3">The sequence shown here is derived from an EMBL/GenBank/DDBJ whole genome shotgun (WGS) entry which is preliminary data.</text>
</comment>
<dbReference type="InterPro" id="IPR005532">
    <property type="entry name" value="SUMF_dom"/>
</dbReference>
<accession>A0A520S2M0</accession>
<dbReference type="Gene3D" id="3.90.1580.10">
    <property type="entry name" value="paralog of FGE (formylglycine-generating enzyme)"/>
    <property type="match status" value="1"/>
</dbReference>
<name>A0A520S2M0_9GAMM</name>
<dbReference type="InterPro" id="IPR016187">
    <property type="entry name" value="CTDL_fold"/>
</dbReference>
<evidence type="ECO:0000313" key="3">
    <source>
        <dbReference type="EMBL" id="RZO76699.1"/>
    </source>
</evidence>
<dbReference type="InterPro" id="IPR042095">
    <property type="entry name" value="SUMF_sf"/>
</dbReference>
<dbReference type="Proteomes" id="UP000320404">
    <property type="component" value="Unassembled WGS sequence"/>
</dbReference>
<reference evidence="3 4" key="1">
    <citation type="submission" date="2019-02" db="EMBL/GenBank/DDBJ databases">
        <title>Prokaryotic population dynamics and viral predation in marine succession experiment using metagenomics: the confinement effect.</title>
        <authorList>
            <person name="Haro-Moreno J.M."/>
            <person name="Rodriguez-Valera F."/>
            <person name="Lopez-Perez M."/>
        </authorList>
    </citation>
    <scope>NUCLEOTIDE SEQUENCE [LARGE SCALE GENOMIC DNA]</scope>
    <source>
        <strain evidence="3">MED-G158</strain>
    </source>
</reference>
<keyword evidence="1" id="KW-1133">Transmembrane helix</keyword>
<dbReference type="PANTHER" id="PTHR23150:SF19">
    <property type="entry name" value="FORMYLGLYCINE-GENERATING ENZYME"/>
    <property type="match status" value="1"/>
</dbReference>
<feature type="domain" description="Sulfatase-modifying factor enzyme-like" evidence="2">
    <location>
        <begin position="33"/>
        <end position="313"/>
    </location>
</feature>
<organism evidence="3 4">
    <name type="scientific">OM182 bacterium</name>
    <dbReference type="NCBI Taxonomy" id="2510334"/>
    <lineage>
        <taxon>Bacteria</taxon>
        <taxon>Pseudomonadati</taxon>
        <taxon>Pseudomonadota</taxon>
        <taxon>Gammaproteobacteria</taxon>
        <taxon>OMG group</taxon>
        <taxon>OM182 clade</taxon>
    </lineage>
</organism>
<evidence type="ECO:0000313" key="4">
    <source>
        <dbReference type="Proteomes" id="UP000320404"/>
    </source>
</evidence>
<evidence type="ECO:0000259" key="2">
    <source>
        <dbReference type="Pfam" id="PF03781"/>
    </source>
</evidence>
<keyword evidence="1" id="KW-0472">Membrane</keyword>